<evidence type="ECO:0000313" key="2">
    <source>
        <dbReference type="EMBL" id="JAH17228.1"/>
    </source>
</evidence>
<name>A0A0E9QMI4_ANGAN</name>
<accession>A0A0E9QMI4</accession>
<proteinExistence type="predicted"/>
<protein>
    <submittedName>
        <fullName evidence="2">Uncharacterized protein</fullName>
    </submittedName>
</protein>
<feature type="region of interest" description="Disordered" evidence="1">
    <location>
        <begin position="1"/>
        <end position="30"/>
    </location>
</feature>
<reference evidence="2" key="2">
    <citation type="journal article" date="2015" name="Fish Shellfish Immunol.">
        <title>Early steps in the European eel (Anguilla anguilla)-Vibrio vulnificus interaction in the gills: Role of the RtxA13 toxin.</title>
        <authorList>
            <person name="Callol A."/>
            <person name="Pajuelo D."/>
            <person name="Ebbesson L."/>
            <person name="Teles M."/>
            <person name="MacKenzie S."/>
            <person name="Amaro C."/>
        </authorList>
    </citation>
    <scope>NUCLEOTIDE SEQUENCE</scope>
</reference>
<organism evidence="2">
    <name type="scientific">Anguilla anguilla</name>
    <name type="common">European freshwater eel</name>
    <name type="synonym">Muraena anguilla</name>
    <dbReference type="NCBI Taxonomy" id="7936"/>
    <lineage>
        <taxon>Eukaryota</taxon>
        <taxon>Metazoa</taxon>
        <taxon>Chordata</taxon>
        <taxon>Craniata</taxon>
        <taxon>Vertebrata</taxon>
        <taxon>Euteleostomi</taxon>
        <taxon>Actinopterygii</taxon>
        <taxon>Neopterygii</taxon>
        <taxon>Teleostei</taxon>
        <taxon>Anguilliformes</taxon>
        <taxon>Anguillidae</taxon>
        <taxon>Anguilla</taxon>
    </lineage>
</organism>
<sequence length="30" mass="3762">MVFVRWQQQDARKRKNDERDRWETEAGRLG</sequence>
<feature type="compositionally biased region" description="Basic and acidic residues" evidence="1">
    <location>
        <begin position="15"/>
        <end position="30"/>
    </location>
</feature>
<dbReference type="AlphaFoldDB" id="A0A0E9QMI4"/>
<dbReference type="EMBL" id="GBXM01091349">
    <property type="protein sequence ID" value="JAH17228.1"/>
    <property type="molecule type" value="Transcribed_RNA"/>
</dbReference>
<evidence type="ECO:0000256" key="1">
    <source>
        <dbReference type="SAM" id="MobiDB-lite"/>
    </source>
</evidence>
<reference evidence="2" key="1">
    <citation type="submission" date="2014-11" db="EMBL/GenBank/DDBJ databases">
        <authorList>
            <person name="Amaro Gonzalez C."/>
        </authorList>
    </citation>
    <scope>NUCLEOTIDE SEQUENCE</scope>
</reference>